<proteinExistence type="predicted"/>
<organism evidence="2 3">
    <name type="scientific">Labedella populi</name>
    <dbReference type="NCBI Taxonomy" id="2498850"/>
    <lineage>
        <taxon>Bacteria</taxon>
        <taxon>Bacillati</taxon>
        <taxon>Actinomycetota</taxon>
        <taxon>Actinomycetes</taxon>
        <taxon>Micrococcales</taxon>
        <taxon>Microbacteriaceae</taxon>
        <taxon>Labedella</taxon>
    </lineage>
</organism>
<accession>A0A3S5CIE4</accession>
<protein>
    <submittedName>
        <fullName evidence="2">DUF1653 domain-containing protein</fullName>
    </submittedName>
</protein>
<feature type="domain" description="DUF1653" evidence="1">
    <location>
        <begin position="101"/>
        <end position="161"/>
    </location>
</feature>
<dbReference type="InterPro" id="IPR037135">
    <property type="entry name" value="DUF1653-like_dom_sf"/>
</dbReference>
<sequence>MSAPAPARARSTVRPSDAIASLPLRSRATVAFRRDLVKRGTLGVGVRCDGGRAARRGGRAALTSVPLSAGFARVADVTANDLDDEPITGAVSAGPVSVSPGIYEHFRGQRYEVYGVGTHTETGEALVFYRTLYDDYSFWVRPVAMFVEHVDRSGYSGPRFRRVA</sequence>
<keyword evidence="3" id="KW-1185">Reference proteome</keyword>
<dbReference type="Gene3D" id="2.30.30.320">
    <property type="entry name" value="DUF1653-like domain"/>
    <property type="match status" value="1"/>
</dbReference>
<reference evidence="2 3" key="1">
    <citation type="submission" date="2018-12" db="EMBL/GenBank/DDBJ databases">
        <authorList>
            <person name="Li F."/>
        </authorList>
    </citation>
    <scope>NUCLEOTIDE SEQUENCE [LARGE SCALE GENOMIC DNA]</scope>
    <source>
        <strain evidence="2 3">8H24J-4-2</strain>
    </source>
</reference>
<gene>
    <name evidence="2" type="ORF">ELQ92_14750</name>
</gene>
<dbReference type="AlphaFoldDB" id="A0A3S5CIE4"/>
<dbReference type="OrthoDB" id="371169at2"/>
<evidence type="ECO:0000313" key="2">
    <source>
        <dbReference type="EMBL" id="RWZ58280.1"/>
    </source>
</evidence>
<dbReference type="EMBL" id="RZNC01000007">
    <property type="protein sequence ID" value="RWZ58280.1"/>
    <property type="molecule type" value="Genomic_DNA"/>
</dbReference>
<comment type="caution">
    <text evidence="2">The sequence shown here is derived from an EMBL/GenBank/DDBJ whole genome shotgun (WGS) entry which is preliminary data.</text>
</comment>
<name>A0A3S5CIE4_9MICO</name>
<dbReference type="Pfam" id="PF07866">
    <property type="entry name" value="DUF1653"/>
    <property type="match status" value="1"/>
</dbReference>
<evidence type="ECO:0000259" key="1">
    <source>
        <dbReference type="Pfam" id="PF07866"/>
    </source>
</evidence>
<dbReference type="InterPro" id="IPR023387">
    <property type="entry name" value="DUF1653-like_dom"/>
</dbReference>
<evidence type="ECO:0000313" key="3">
    <source>
        <dbReference type="Proteomes" id="UP000288603"/>
    </source>
</evidence>
<dbReference type="Proteomes" id="UP000288603">
    <property type="component" value="Unassembled WGS sequence"/>
</dbReference>